<dbReference type="EMBL" id="LZEY01000012">
    <property type="protein sequence ID" value="OBU10983.1"/>
    <property type="molecule type" value="Genomic_DNA"/>
</dbReference>
<evidence type="ECO:0008006" key="9">
    <source>
        <dbReference type="Google" id="ProtNLM"/>
    </source>
</evidence>
<protein>
    <recommendedName>
        <fullName evidence="9">Lysoplasmalogenase</fullName>
    </recommendedName>
</protein>
<evidence type="ECO:0000256" key="1">
    <source>
        <dbReference type="ARBA" id="ARBA00004141"/>
    </source>
</evidence>
<reference evidence="8" key="1">
    <citation type="submission" date="2016-06" db="EMBL/GenBank/DDBJ databases">
        <authorList>
            <person name="Butler K."/>
        </authorList>
    </citation>
    <scope>NUCLEOTIDE SEQUENCE [LARGE SCALE GENOMIC DNA]</scope>
    <source>
        <strain evidence="8">GCSL-Mp20</strain>
    </source>
</reference>
<comment type="caution">
    <text evidence="7">The sequence shown here is derived from an EMBL/GenBank/DDBJ whole genome shotgun (WGS) entry which is preliminary data.</text>
</comment>
<name>A0A1B8HNJ0_9GAMM</name>
<keyword evidence="4 6" id="KW-1133">Transmembrane helix</keyword>
<feature type="transmembrane region" description="Helical" evidence="6">
    <location>
        <begin position="160"/>
        <end position="178"/>
    </location>
</feature>
<keyword evidence="8" id="KW-1185">Reference proteome</keyword>
<comment type="similarity">
    <text evidence="2">Belongs to the TMEM86 family.</text>
</comment>
<sequence>MNWPFIAVLFSGWLYIDAAYRGPDWQRWVFRPVTLLLLLLWAWSGDYGLDISGYLVCVGLLVAIVSDTIRLVADNKIDLSLYTSAVFYLLYALSFALLNNFTFYIPLLITLLVIAAAVPALLWYKLGDHKIPVLTALLSALVMAWLAGEQFFGLGTDYNFSLMIGAFCLVLNLILWLVNRFLFSFKLAKAVYSTFYFLGHFLIVRAITLM</sequence>
<evidence type="ECO:0000256" key="5">
    <source>
        <dbReference type="ARBA" id="ARBA00023136"/>
    </source>
</evidence>
<dbReference type="RefSeq" id="WP_067401250.1">
    <property type="nucleotide sequence ID" value="NZ_LZEY01000012.1"/>
</dbReference>
<comment type="subcellular location">
    <subcellularLocation>
        <location evidence="1">Membrane</location>
        <topology evidence="1">Multi-pass membrane protein</topology>
    </subcellularLocation>
</comment>
<feature type="transmembrane region" description="Helical" evidence="6">
    <location>
        <begin position="28"/>
        <end position="45"/>
    </location>
</feature>
<feature type="transmembrane region" description="Helical" evidence="6">
    <location>
        <begin position="190"/>
        <end position="208"/>
    </location>
</feature>
<feature type="transmembrane region" description="Helical" evidence="6">
    <location>
        <begin position="51"/>
        <end position="72"/>
    </location>
</feature>
<dbReference type="GO" id="GO:0016020">
    <property type="term" value="C:membrane"/>
    <property type="evidence" value="ECO:0007669"/>
    <property type="project" value="UniProtKB-SubCell"/>
</dbReference>
<dbReference type="Proteomes" id="UP000092377">
    <property type="component" value="Unassembled WGS sequence"/>
</dbReference>
<proteinExistence type="inferred from homology"/>
<accession>A0A1B8HNJ0</accession>
<feature type="transmembrane region" description="Helical" evidence="6">
    <location>
        <begin position="103"/>
        <end position="124"/>
    </location>
</feature>
<feature type="transmembrane region" description="Helical" evidence="6">
    <location>
        <begin position="131"/>
        <end position="148"/>
    </location>
</feature>
<evidence type="ECO:0000313" key="7">
    <source>
        <dbReference type="EMBL" id="OBU10983.1"/>
    </source>
</evidence>
<dbReference type="OrthoDB" id="6496852at2"/>
<feature type="transmembrane region" description="Helical" evidence="6">
    <location>
        <begin position="79"/>
        <end position="97"/>
    </location>
</feature>
<evidence type="ECO:0000313" key="8">
    <source>
        <dbReference type="Proteomes" id="UP000092377"/>
    </source>
</evidence>
<dbReference type="Pfam" id="PF07947">
    <property type="entry name" value="YhhN"/>
    <property type="match status" value="1"/>
</dbReference>
<dbReference type="AlphaFoldDB" id="A0A1B8HNJ0"/>
<organism evidence="7 8">
    <name type="scientific">Morganella psychrotolerans</name>
    <dbReference type="NCBI Taxonomy" id="368603"/>
    <lineage>
        <taxon>Bacteria</taxon>
        <taxon>Pseudomonadati</taxon>
        <taxon>Pseudomonadota</taxon>
        <taxon>Gammaproteobacteria</taxon>
        <taxon>Enterobacterales</taxon>
        <taxon>Morganellaceae</taxon>
        <taxon>Morganella</taxon>
    </lineage>
</organism>
<gene>
    <name evidence="7" type="ORF">AYY18_03325</name>
</gene>
<keyword evidence="3 6" id="KW-0812">Transmembrane</keyword>
<evidence type="ECO:0000256" key="2">
    <source>
        <dbReference type="ARBA" id="ARBA00007375"/>
    </source>
</evidence>
<keyword evidence="5 6" id="KW-0472">Membrane</keyword>
<dbReference type="InterPro" id="IPR012506">
    <property type="entry name" value="TMEM86B-like"/>
</dbReference>
<evidence type="ECO:0000256" key="6">
    <source>
        <dbReference type="SAM" id="Phobius"/>
    </source>
</evidence>
<evidence type="ECO:0000256" key="4">
    <source>
        <dbReference type="ARBA" id="ARBA00022989"/>
    </source>
</evidence>
<evidence type="ECO:0000256" key="3">
    <source>
        <dbReference type="ARBA" id="ARBA00022692"/>
    </source>
</evidence>